<proteinExistence type="predicted"/>
<evidence type="ECO:0000256" key="1">
    <source>
        <dbReference type="SAM" id="MobiDB-lite"/>
    </source>
</evidence>
<feature type="region of interest" description="Disordered" evidence="1">
    <location>
        <begin position="88"/>
        <end position="108"/>
    </location>
</feature>
<gene>
    <name evidence="2" type="ORF">CHARACLAT_019847</name>
</gene>
<dbReference type="EMBL" id="JAHUTJ010026423">
    <property type="protein sequence ID" value="MED6274775.1"/>
    <property type="molecule type" value="Genomic_DNA"/>
</dbReference>
<comment type="caution">
    <text evidence="2">The sequence shown here is derived from an EMBL/GenBank/DDBJ whole genome shotgun (WGS) entry which is preliminary data.</text>
</comment>
<evidence type="ECO:0000313" key="3">
    <source>
        <dbReference type="Proteomes" id="UP001352852"/>
    </source>
</evidence>
<keyword evidence="3" id="KW-1185">Reference proteome</keyword>
<dbReference type="Proteomes" id="UP001352852">
    <property type="component" value="Unassembled WGS sequence"/>
</dbReference>
<protein>
    <submittedName>
        <fullName evidence="2">Uncharacterized protein</fullName>
    </submittedName>
</protein>
<sequence length="108" mass="11786">MGTGQERHQTRVCLFAGRHNSSTWIQKVTMITCNKVSPPEAALSEADFPHGLEKKSGTTSYSFLYARPGIETYPATLRTLKEPNIPFSYGSAGPAKSTSPQLRRLAAS</sequence>
<accession>A0ABU7DJY1</accession>
<name>A0ABU7DJY1_9TELE</name>
<reference evidence="2 3" key="1">
    <citation type="submission" date="2021-06" db="EMBL/GenBank/DDBJ databases">
        <authorList>
            <person name="Palmer J.M."/>
        </authorList>
    </citation>
    <scope>NUCLEOTIDE SEQUENCE [LARGE SCALE GENOMIC DNA]</scope>
    <source>
        <strain evidence="2 3">CL_MEX2019</strain>
        <tissue evidence="2">Muscle</tissue>
    </source>
</reference>
<evidence type="ECO:0000313" key="2">
    <source>
        <dbReference type="EMBL" id="MED6274775.1"/>
    </source>
</evidence>
<organism evidence="2 3">
    <name type="scientific">Characodon lateralis</name>
    <dbReference type="NCBI Taxonomy" id="208331"/>
    <lineage>
        <taxon>Eukaryota</taxon>
        <taxon>Metazoa</taxon>
        <taxon>Chordata</taxon>
        <taxon>Craniata</taxon>
        <taxon>Vertebrata</taxon>
        <taxon>Euteleostomi</taxon>
        <taxon>Actinopterygii</taxon>
        <taxon>Neopterygii</taxon>
        <taxon>Teleostei</taxon>
        <taxon>Neoteleostei</taxon>
        <taxon>Acanthomorphata</taxon>
        <taxon>Ovalentaria</taxon>
        <taxon>Atherinomorphae</taxon>
        <taxon>Cyprinodontiformes</taxon>
        <taxon>Goodeidae</taxon>
        <taxon>Characodon</taxon>
    </lineage>
</organism>